<evidence type="ECO:0000313" key="3">
    <source>
        <dbReference type="EMBL" id="TBW48605.1"/>
    </source>
</evidence>
<dbReference type="EMBL" id="SJDL01000047">
    <property type="protein sequence ID" value="TBW48605.1"/>
    <property type="molecule type" value="Genomic_DNA"/>
</dbReference>
<gene>
    <name evidence="3" type="ORF">EZI54_20935</name>
</gene>
<evidence type="ECO:0000259" key="2">
    <source>
        <dbReference type="Pfam" id="PF07589"/>
    </source>
</evidence>
<sequence length="196" mass="20756">MRTTFITINAIAASLLMMAALPVSATLMLSPSTADFDGTDVPLSSPSNCEPDCVESVFSTSDLTLLYKAEVGKSDSGTFASSYNATWNSSDPEAGTISFLGGSNPYIMCGECYLAVKDGNHSPYYYFFDISGWDGMESLALSGFWPSRGAISHAAIWGVEGEHEVPEPATLALLGIGLIGFAALRSRRQPRSGKAS</sequence>
<feature type="domain" description="Ice-binding protein C-terminal" evidence="2">
    <location>
        <begin position="165"/>
        <end position="188"/>
    </location>
</feature>
<feature type="chain" id="PRO_5046996613" evidence="1">
    <location>
        <begin position="26"/>
        <end position="196"/>
    </location>
</feature>
<organism evidence="3 4">
    <name type="scientific">Marinobacter halodurans</name>
    <dbReference type="NCBI Taxonomy" id="2528979"/>
    <lineage>
        <taxon>Bacteria</taxon>
        <taxon>Pseudomonadati</taxon>
        <taxon>Pseudomonadota</taxon>
        <taxon>Gammaproteobacteria</taxon>
        <taxon>Pseudomonadales</taxon>
        <taxon>Marinobacteraceae</taxon>
        <taxon>Marinobacter</taxon>
    </lineage>
</organism>
<comment type="caution">
    <text evidence="3">The sequence shown here is derived from an EMBL/GenBank/DDBJ whole genome shotgun (WGS) entry which is preliminary data.</text>
</comment>
<evidence type="ECO:0000256" key="1">
    <source>
        <dbReference type="SAM" id="SignalP"/>
    </source>
</evidence>
<proteinExistence type="predicted"/>
<keyword evidence="1" id="KW-0732">Signal</keyword>
<dbReference type="Pfam" id="PF07589">
    <property type="entry name" value="PEP-CTERM"/>
    <property type="match status" value="1"/>
</dbReference>
<name>A0ABY1ZGC7_9GAMM</name>
<evidence type="ECO:0000313" key="4">
    <source>
        <dbReference type="Proteomes" id="UP000313645"/>
    </source>
</evidence>
<dbReference type="NCBIfam" id="TIGR02595">
    <property type="entry name" value="PEP_CTERM"/>
    <property type="match status" value="1"/>
</dbReference>
<keyword evidence="4" id="KW-1185">Reference proteome</keyword>
<dbReference type="InterPro" id="IPR013424">
    <property type="entry name" value="Ice-binding_C"/>
</dbReference>
<reference evidence="3 4" key="1">
    <citation type="submission" date="2019-02" db="EMBL/GenBank/DDBJ databases">
        <title>Marinobacter halodurans sp. nov., a marine bacterium isolated from sea tidal flat.</title>
        <authorList>
            <person name="Yoo Y."/>
            <person name="Lee D.W."/>
            <person name="Kim B.S."/>
            <person name="Kim J.-J."/>
        </authorList>
    </citation>
    <scope>NUCLEOTIDE SEQUENCE [LARGE SCALE GENOMIC DNA]</scope>
    <source>
        <strain evidence="3 4">YJ-S3-2</strain>
    </source>
</reference>
<accession>A0ABY1ZGC7</accession>
<dbReference type="Proteomes" id="UP000313645">
    <property type="component" value="Unassembled WGS sequence"/>
</dbReference>
<protein>
    <submittedName>
        <fullName evidence="3">PEP-CTERM sorting domain-containing protein</fullName>
    </submittedName>
</protein>
<feature type="signal peptide" evidence="1">
    <location>
        <begin position="1"/>
        <end position="25"/>
    </location>
</feature>